<feature type="binding site" evidence="12">
    <location>
        <position position="473"/>
    </location>
    <ligand>
        <name>substrate</name>
    </ligand>
</feature>
<dbReference type="EC" id="2.2.1.1" evidence="4 10"/>
<evidence type="ECO:0000259" key="16">
    <source>
        <dbReference type="SMART" id="SM00861"/>
    </source>
</evidence>
<organism evidence="17 18">
    <name type="scientific">SAR86 cluster bacterium BACL1 MAG-120820-bin45</name>
    <dbReference type="NCBI Taxonomy" id="1655612"/>
    <lineage>
        <taxon>Bacteria</taxon>
        <taxon>Pseudomonadati</taxon>
        <taxon>Pseudomonadota</taxon>
        <taxon>Gammaproteobacteria</taxon>
        <taxon>SAR86 cluster</taxon>
    </lineage>
</organism>
<feature type="binding site" evidence="12">
    <location>
        <position position="259"/>
    </location>
    <ligand>
        <name>substrate</name>
    </ligand>
</feature>
<dbReference type="InterPro" id="IPR029061">
    <property type="entry name" value="THDP-binding"/>
</dbReference>
<dbReference type="Pfam" id="PF02779">
    <property type="entry name" value="Transket_pyr"/>
    <property type="match status" value="1"/>
</dbReference>
<evidence type="ECO:0000256" key="13">
    <source>
        <dbReference type="PIRSR" id="PIRSR605478-3"/>
    </source>
</evidence>
<feature type="binding site" evidence="12">
    <location>
        <position position="469"/>
    </location>
    <ligand>
        <name>substrate</name>
    </ligand>
</feature>
<dbReference type="Pfam" id="PF22613">
    <property type="entry name" value="Transketolase_C_1"/>
    <property type="match status" value="1"/>
</dbReference>
<dbReference type="Gene3D" id="3.40.50.970">
    <property type="match status" value="2"/>
</dbReference>
<dbReference type="AlphaFoldDB" id="A0A0R2U6S1"/>
<reference evidence="17 18" key="1">
    <citation type="submission" date="2015-10" db="EMBL/GenBank/DDBJ databases">
        <title>Metagenome-Assembled Genomes uncover a global brackish microbiome.</title>
        <authorList>
            <person name="Hugerth L.W."/>
            <person name="Larsson J."/>
            <person name="Alneberg J."/>
            <person name="Lindh M.V."/>
            <person name="Legrand C."/>
            <person name="Pinhassi J."/>
            <person name="Andersson A.F."/>
        </authorList>
    </citation>
    <scope>NUCLEOTIDE SEQUENCE [LARGE SCALE GENOMIC DNA]</scope>
    <source>
        <strain evidence="17">BACL1 MAG-120820-bin45</strain>
    </source>
</reference>
<evidence type="ECO:0000256" key="11">
    <source>
        <dbReference type="PIRSR" id="PIRSR605478-1"/>
    </source>
</evidence>
<feature type="binding site" evidence="12">
    <location>
        <position position="520"/>
    </location>
    <ligand>
        <name>substrate</name>
    </ligand>
</feature>
<feature type="binding site" evidence="12">
    <location>
        <position position="24"/>
    </location>
    <ligand>
        <name>substrate</name>
    </ligand>
</feature>
<feature type="site" description="Important for catalytic activity" evidence="15">
    <location>
        <position position="24"/>
    </location>
</feature>
<feature type="binding site" evidence="12">
    <location>
        <position position="357"/>
    </location>
    <ligand>
        <name>substrate</name>
    </ligand>
</feature>
<comment type="cofactor">
    <cofactor evidence="14">
        <name>Mg(2+)</name>
        <dbReference type="ChEBI" id="CHEBI:18420"/>
    </cofactor>
    <text evidence="14">Binds 1 Mg(2+) ion per subunit. Can also utilize other divalent metal cations, such as Ca(2+), Mn(2+) and Co(2+).</text>
</comment>
<evidence type="ECO:0000313" key="17">
    <source>
        <dbReference type="EMBL" id="KRO95263.1"/>
    </source>
</evidence>
<dbReference type="PROSITE" id="PS00801">
    <property type="entry name" value="TRANSKETOLASE_1"/>
    <property type="match status" value="1"/>
</dbReference>
<feature type="binding site" evidence="13">
    <location>
        <position position="437"/>
    </location>
    <ligand>
        <name>thiamine diphosphate</name>
        <dbReference type="ChEBI" id="CHEBI:58937"/>
    </ligand>
</feature>
<evidence type="ECO:0000256" key="12">
    <source>
        <dbReference type="PIRSR" id="PIRSR605478-2"/>
    </source>
</evidence>
<dbReference type="InterPro" id="IPR049557">
    <property type="entry name" value="Transketolase_CS"/>
</dbReference>
<evidence type="ECO:0000256" key="3">
    <source>
        <dbReference type="ARBA" id="ARBA00007131"/>
    </source>
</evidence>
<comment type="catalytic activity">
    <reaction evidence="9">
        <text>D-sedoheptulose 7-phosphate + D-glyceraldehyde 3-phosphate = aldehydo-D-ribose 5-phosphate + D-xylulose 5-phosphate</text>
        <dbReference type="Rhea" id="RHEA:10508"/>
        <dbReference type="ChEBI" id="CHEBI:57483"/>
        <dbReference type="ChEBI" id="CHEBI:57737"/>
        <dbReference type="ChEBI" id="CHEBI:58273"/>
        <dbReference type="ChEBI" id="CHEBI:59776"/>
        <dbReference type="EC" id="2.2.1.1"/>
    </reaction>
</comment>
<evidence type="ECO:0000256" key="6">
    <source>
        <dbReference type="ARBA" id="ARBA00022723"/>
    </source>
</evidence>
<feature type="binding site" evidence="13">
    <location>
        <position position="184"/>
    </location>
    <ligand>
        <name>thiamine diphosphate</name>
        <dbReference type="ChEBI" id="CHEBI:58937"/>
    </ligand>
</feature>
<comment type="similarity">
    <text evidence="3">Belongs to the transketolase family.</text>
</comment>
<dbReference type="PANTHER" id="PTHR43522">
    <property type="entry name" value="TRANSKETOLASE"/>
    <property type="match status" value="1"/>
</dbReference>
<dbReference type="GO" id="GO:0006098">
    <property type="term" value="P:pentose-phosphate shunt"/>
    <property type="evidence" value="ECO:0007669"/>
    <property type="project" value="TreeGrafter"/>
</dbReference>
<comment type="caution">
    <text evidence="17">The sequence shown here is derived from an EMBL/GenBank/DDBJ whole genome shotgun (WGS) entry which is preliminary data.</text>
</comment>
<dbReference type="SUPFAM" id="SSF52518">
    <property type="entry name" value="Thiamin diphosphate-binding fold (THDP-binding)"/>
    <property type="match status" value="2"/>
</dbReference>
<evidence type="ECO:0000256" key="5">
    <source>
        <dbReference type="ARBA" id="ARBA00022679"/>
    </source>
</evidence>
<dbReference type="FunFam" id="3.40.50.970:FF:000003">
    <property type="entry name" value="Transketolase"/>
    <property type="match status" value="1"/>
</dbReference>
<dbReference type="SMART" id="SM00861">
    <property type="entry name" value="Transket_pyr"/>
    <property type="match status" value="1"/>
</dbReference>
<feature type="site" description="Important for catalytic activity" evidence="15">
    <location>
        <position position="259"/>
    </location>
</feature>
<dbReference type="InterPro" id="IPR055152">
    <property type="entry name" value="Transketolase-like_C_2"/>
</dbReference>
<keyword evidence="5 17" id="KW-0808">Transferase</keyword>
<keyword evidence="7 14" id="KW-0460">Magnesium</keyword>
<evidence type="ECO:0000256" key="2">
    <source>
        <dbReference type="ARBA" id="ARBA00001941"/>
    </source>
</evidence>
<dbReference type="InterPro" id="IPR005474">
    <property type="entry name" value="Transketolase_N"/>
</dbReference>
<feature type="domain" description="Transketolase-like pyrimidine-binding" evidence="16">
    <location>
        <begin position="354"/>
        <end position="525"/>
    </location>
</feature>
<dbReference type="PANTHER" id="PTHR43522:SF2">
    <property type="entry name" value="TRANSKETOLASE 1-RELATED"/>
    <property type="match status" value="1"/>
</dbReference>
<dbReference type="Proteomes" id="UP000051027">
    <property type="component" value="Unassembled WGS sequence"/>
</dbReference>
<evidence type="ECO:0000256" key="8">
    <source>
        <dbReference type="ARBA" id="ARBA00023052"/>
    </source>
</evidence>
<dbReference type="Pfam" id="PF00456">
    <property type="entry name" value="Transketolase_N"/>
    <property type="match status" value="1"/>
</dbReference>
<evidence type="ECO:0000256" key="15">
    <source>
        <dbReference type="PIRSR" id="PIRSR605478-5"/>
    </source>
</evidence>
<dbReference type="CDD" id="cd07033">
    <property type="entry name" value="TPP_PYR_DXS_TK_like"/>
    <property type="match status" value="1"/>
</dbReference>
<evidence type="ECO:0000256" key="9">
    <source>
        <dbReference type="ARBA" id="ARBA00049473"/>
    </source>
</evidence>
<dbReference type="GO" id="GO:0004802">
    <property type="term" value="F:transketolase activity"/>
    <property type="evidence" value="ECO:0007669"/>
    <property type="project" value="UniProtKB-UniRule"/>
</dbReference>
<proteinExistence type="inferred from homology"/>
<keyword evidence="6 14" id="KW-0479">Metal-binding</keyword>
<dbReference type="InterPro" id="IPR033247">
    <property type="entry name" value="Transketolase_fam"/>
</dbReference>
<feature type="binding site" evidence="14">
    <location>
        <position position="154"/>
    </location>
    <ligand>
        <name>Mg(2+)</name>
        <dbReference type="ChEBI" id="CHEBI:18420"/>
    </ligand>
</feature>
<dbReference type="SUPFAM" id="SSF52922">
    <property type="entry name" value="TK C-terminal domain-like"/>
    <property type="match status" value="1"/>
</dbReference>
<evidence type="ECO:0000256" key="1">
    <source>
        <dbReference type="ARBA" id="ARBA00001913"/>
    </source>
</evidence>
<feature type="binding site" evidence="14">
    <location>
        <position position="186"/>
    </location>
    <ligand>
        <name>Mg(2+)</name>
        <dbReference type="ChEBI" id="CHEBI:18420"/>
    </ligand>
</feature>
<dbReference type="FunFam" id="3.40.50.970:FF:000004">
    <property type="entry name" value="Transketolase"/>
    <property type="match status" value="1"/>
</dbReference>
<feature type="binding site" evidence="13">
    <location>
        <position position="155"/>
    </location>
    <ligand>
        <name>thiamine diphosphate</name>
        <dbReference type="ChEBI" id="CHEBI:58937"/>
    </ligand>
</feature>
<protein>
    <recommendedName>
        <fullName evidence="4 10">Transketolase</fullName>
        <ecNumber evidence="4 10">2.2.1.1</ecNumber>
    </recommendedName>
</protein>
<dbReference type="EMBL" id="LICS01000040">
    <property type="protein sequence ID" value="KRO95263.1"/>
    <property type="molecule type" value="Genomic_DNA"/>
</dbReference>
<feature type="binding site" evidence="13">
    <location>
        <begin position="112"/>
        <end position="114"/>
    </location>
    <ligand>
        <name>thiamine diphosphate</name>
        <dbReference type="ChEBI" id="CHEBI:58937"/>
    </ligand>
</feature>
<dbReference type="GO" id="GO:0046872">
    <property type="term" value="F:metal ion binding"/>
    <property type="evidence" value="ECO:0007669"/>
    <property type="project" value="UniProtKB-KW"/>
</dbReference>
<feature type="binding site" evidence="12">
    <location>
        <position position="461"/>
    </location>
    <ligand>
        <name>substrate</name>
    </ligand>
</feature>
<name>A0A0R2U6S1_9GAMM</name>
<dbReference type="InterPro" id="IPR009014">
    <property type="entry name" value="Transketo_C/PFOR_II"/>
</dbReference>
<dbReference type="STRING" id="1655612.ABS10_07565"/>
<evidence type="ECO:0000256" key="10">
    <source>
        <dbReference type="NCBIfam" id="TIGR00232"/>
    </source>
</evidence>
<dbReference type="InterPro" id="IPR005478">
    <property type="entry name" value="Transketolase_bac-like"/>
</dbReference>
<evidence type="ECO:0000313" key="18">
    <source>
        <dbReference type="Proteomes" id="UP000051027"/>
    </source>
</evidence>
<feature type="binding site" evidence="13">
    <location>
        <position position="259"/>
    </location>
    <ligand>
        <name>thiamine diphosphate</name>
        <dbReference type="ChEBI" id="CHEBI:58937"/>
    </ligand>
</feature>
<evidence type="ECO:0000256" key="4">
    <source>
        <dbReference type="ARBA" id="ARBA00013152"/>
    </source>
</evidence>
<dbReference type="CDD" id="cd02012">
    <property type="entry name" value="TPP_TK"/>
    <property type="match status" value="1"/>
</dbReference>
<evidence type="ECO:0000256" key="7">
    <source>
        <dbReference type="ARBA" id="ARBA00022842"/>
    </source>
</evidence>
<dbReference type="InterPro" id="IPR005475">
    <property type="entry name" value="Transketolase-like_Pyr-bd"/>
</dbReference>
<evidence type="ECO:0000256" key="14">
    <source>
        <dbReference type="PIRSR" id="PIRSR605478-4"/>
    </source>
</evidence>
<comment type="cofactor">
    <cofactor evidence="13">
        <name>thiamine diphosphate</name>
        <dbReference type="ChEBI" id="CHEBI:58937"/>
    </cofactor>
    <text evidence="13">Binds 1 thiamine pyrophosphate per subunit. During the reaction, the substrate forms a covalent intermediate with the cofactor.</text>
</comment>
<dbReference type="Gene3D" id="3.40.50.920">
    <property type="match status" value="1"/>
</dbReference>
<feature type="binding site" evidence="12">
    <location>
        <position position="384"/>
    </location>
    <ligand>
        <name>substrate</name>
    </ligand>
</feature>
<comment type="cofactor">
    <cofactor evidence="1">
        <name>Ca(2+)</name>
        <dbReference type="ChEBI" id="CHEBI:29108"/>
    </cofactor>
</comment>
<comment type="cofactor">
    <cofactor evidence="2">
        <name>Co(2+)</name>
        <dbReference type="ChEBI" id="CHEBI:48828"/>
    </cofactor>
</comment>
<dbReference type="NCBIfam" id="TIGR00232">
    <property type="entry name" value="tktlase_bact"/>
    <property type="match status" value="1"/>
</dbReference>
<feature type="binding site" evidence="14">
    <location>
        <position position="184"/>
    </location>
    <ligand>
        <name>Mg(2+)</name>
        <dbReference type="ChEBI" id="CHEBI:18420"/>
    </ligand>
</feature>
<dbReference type="GO" id="GO:0005829">
    <property type="term" value="C:cytosol"/>
    <property type="evidence" value="ECO:0007669"/>
    <property type="project" value="TreeGrafter"/>
</dbReference>
<gene>
    <name evidence="17" type="ORF">ABS10_07565</name>
</gene>
<feature type="binding site" evidence="13">
    <location>
        <position position="64"/>
    </location>
    <ligand>
        <name>thiamine diphosphate</name>
        <dbReference type="ChEBI" id="CHEBI:58937"/>
    </ligand>
</feature>
<keyword evidence="8 13" id="KW-0786">Thiamine pyrophosphate</keyword>
<sequence>MHKDLANAIRFLSIDAVQAAKSGHPGMPMGMADIAVALWKYNLKHNPKNPTWFNRDRFVLSNGHGSMLLYSLLHLTGYNLSINDLKNFRQLGSKTPGHPELDLNIGIETTTGPLGQGLGNAVGMALAEKMLAARFNKSEDLSPIDHHTYTFLGDGCLMEGISHEVCSFAGTHGLGKLICFYDQNGISIDGEISDWFTDNTVQRFESYNWQVIEVDGHDVEQILEAIKAAKSNLTQPTLICCKTIIGFGSPNKGGTSSIHGSPLGDDEIQSTRAQLGWPHSPFEIPESINSEWNMCNEGEQVNAQWDELMIQYAHSHPAEHAELERLILGNLPEDYSQSFDAFVAQLRTEENKDIATRKASEICLNFFCQKLPELTGGSADLKGSNNTFSKASTDLLPTNPRGNHIFWGVREFGMTAMMNGMLLHGGLKPYGGTFLVFMDYARNAVRLAALMGIPNIFVYTHDSIGLGEDGPTHQPVEQLVTLRATPNLHNWRPADIIETAVAWNESITSKSTPHSLILSRQNLPFVERTDEQIGSIHRGGYTLSHDEGAQLTLIASGSELQLILSAAAELATAGIKTNVVSMPCLDKFYSQSEAYRHSIIKPSSPKLIVEALHSASWHGLANLDDVVIGIDTFGESAPASDLMNKFGFTVENVLAEAKKLIKQ</sequence>
<feature type="active site" description="Proton donor" evidence="11">
    <location>
        <position position="411"/>
    </location>
</feature>
<accession>A0A0R2U6S1</accession>